<sequence length="324" mass="34358">MQLTRRSWLSAGLSLPLLGRSAFAQSFPDNRPIRWVVPFPPGGQTDSTARLTAQGLATALPANIVVENRAGGQGTVGSDHVRQSPPDGHTLLFSASIFALGRHILKSTRYDPQADFQPVARVGEAPLLVLAANSVPANTLGELIASAKREPQRYSFALSSLGAAGHLATLEFNRLAGVDISMVPYRGAAAALTDLGSNSVQLFIDAGVAALQQVRAGRMKVLAITTAERSPLAPEVPTAAESGLPGFVFNSWYGVWGPRGLPPAVLDKLADGLQRTVANEEVRRQFTNVGTVPAFDGPAAFTDFMARDIERNVALLKAANFEPE</sequence>
<keyword evidence="4" id="KW-1185">Reference proteome</keyword>
<name>A0A512N6X3_9HYPH</name>
<dbReference type="Gene3D" id="3.40.190.10">
    <property type="entry name" value="Periplasmic binding protein-like II"/>
    <property type="match status" value="1"/>
</dbReference>
<dbReference type="EMBL" id="BKAJ01000032">
    <property type="protein sequence ID" value="GEP54737.1"/>
    <property type="molecule type" value="Genomic_DNA"/>
</dbReference>
<comment type="caution">
    <text evidence="3">The sequence shown here is derived from an EMBL/GenBank/DDBJ whole genome shotgun (WGS) entry which is preliminary data.</text>
</comment>
<reference evidence="3 4" key="1">
    <citation type="submission" date="2019-07" db="EMBL/GenBank/DDBJ databases">
        <title>Whole genome shotgun sequence of Reyranella soli NBRC 108950.</title>
        <authorList>
            <person name="Hosoyama A."/>
            <person name="Uohara A."/>
            <person name="Ohji S."/>
            <person name="Ichikawa N."/>
        </authorList>
    </citation>
    <scope>NUCLEOTIDE SEQUENCE [LARGE SCALE GENOMIC DNA]</scope>
    <source>
        <strain evidence="3 4">NBRC 108950</strain>
    </source>
</reference>
<dbReference type="Gene3D" id="3.40.190.150">
    <property type="entry name" value="Bordetella uptake gene, domain 1"/>
    <property type="match status" value="1"/>
</dbReference>
<evidence type="ECO:0000313" key="3">
    <source>
        <dbReference type="EMBL" id="GEP54737.1"/>
    </source>
</evidence>
<dbReference type="AlphaFoldDB" id="A0A512N6X3"/>
<gene>
    <name evidence="3" type="ORF">RSO01_19030</name>
</gene>
<protein>
    <submittedName>
        <fullName evidence="3">MFS transporter</fullName>
    </submittedName>
</protein>
<dbReference type="SUPFAM" id="SSF53850">
    <property type="entry name" value="Periplasmic binding protein-like II"/>
    <property type="match status" value="1"/>
</dbReference>
<comment type="similarity">
    <text evidence="1">Belongs to the UPF0065 (bug) family.</text>
</comment>
<accession>A0A512N6X3</accession>
<evidence type="ECO:0000256" key="1">
    <source>
        <dbReference type="ARBA" id="ARBA00006987"/>
    </source>
</evidence>
<keyword evidence="2" id="KW-0732">Signal</keyword>
<feature type="chain" id="PRO_5021894018" evidence="2">
    <location>
        <begin position="25"/>
        <end position="324"/>
    </location>
</feature>
<proteinExistence type="inferred from homology"/>
<dbReference type="InterPro" id="IPR005064">
    <property type="entry name" value="BUG"/>
</dbReference>
<dbReference type="PANTHER" id="PTHR42928:SF5">
    <property type="entry name" value="BLR1237 PROTEIN"/>
    <property type="match status" value="1"/>
</dbReference>
<dbReference type="PIRSF" id="PIRSF017082">
    <property type="entry name" value="YflP"/>
    <property type="match status" value="1"/>
</dbReference>
<dbReference type="PANTHER" id="PTHR42928">
    <property type="entry name" value="TRICARBOXYLATE-BINDING PROTEIN"/>
    <property type="match status" value="1"/>
</dbReference>
<dbReference type="OrthoDB" id="8196049at2"/>
<organism evidence="3 4">
    <name type="scientific">Reyranella soli</name>
    <dbReference type="NCBI Taxonomy" id="1230389"/>
    <lineage>
        <taxon>Bacteria</taxon>
        <taxon>Pseudomonadati</taxon>
        <taxon>Pseudomonadota</taxon>
        <taxon>Alphaproteobacteria</taxon>
        <taxon>Hyphomicrobiales</taxon>
        <taxon>Reyranellaceae</taxon>
        <taxon>Reyranella</taxon>
    </lineage>
</organism>
<dbReference type="InterPro" id="IPR042100">
    <property type="entry name" value="Bug_dom1"/>
</dbReference>
<evidence type="ECO:0000256" key="2">
    <source>
        <dbReference type="SAM" id="SignalP"/>
    </source>
</evidence>
<dbReference type="Pfam" id="PF03401">
    <property type="entry name" value="TctC"/>
    <property type="match status" value="1"/>
</dbReference>
<dbReference type="RefSeq" id="WP_147148580.1">
    <property type="nucleotide sequence ID" value="NZ_BKAJ01000032.1"/>
</dbReference>
<dbReference type="Proteomes" id="UP000321058">
    <property type="component" value="Unassembled WGS sequence"/>
</dbReference>
<dbReference type="CDD" id="cd07012">
    <property type="entry name" value="PBP2_Bug_TTT"/>
    <property type="match status" value="1"/>
</dbReference>
<feature type="signal peptide" evidence="2">
    <location>
        <begin position="1"/>
        <end position="24"/>
    </location>
</feature>
<evidence type="ECO:0000313" key="4">
    <source>
        <dbReference type="Proteomes" id="UP000321058"/>
    </source>
</evidence>